<evidence type="ECO:0000313" key="3">
    <source>
        <dbReference type="Proteomes" id="UP001596353"/>
    </source>
</evidence>
<name>A0ABW2BBH2_9RHOB</name>
<keyword evidence="1" id="KW-0472">Membrane</keyword>
<evidence type="ECO:0000256" key="1">
    <source>
        <dbReference type="SAM" id="Phobius"/>
    </source>
</evidence>
<reference evidence="3" key="1">
    <citation type="journal article" date="2019" name="Int. J. Syst. Evol. Microbiol.">
        <title>The Global Catalogue of Microorganisms (GCM) 10K type strain sequencing project: providing services to taxonomists for standard genome sequencing and annotation.</title>
        <authorList>
            <consortium name="The Broad Institute Genomics Platform"/>
            <consortium name="The Broad Institute Genome Sequencing Center for Infectious Disease"/>
            <person name="Wu L."/>
            <person name="Ma J."/>
        </authorList>
    </citation>
    <scope>NUCLEOTIDE SEQUENCE [LARGE SCALE GENOMIC DNA]</scope>
    <source>
        <strain evidence="3">CCUG 66188</strain>
    </source>
</reference>
<keyword evidence="3" id="KW-1185">Reference proteome</keyword>
<feature type="transmembrane region" description="Helical" evidence="1">
    <location>
        <begin position="73"/>
        <end position="93"/>
    </location>
</feature>
<keyword evidence="1" id="KW-1133">Transmembrane helix</keyword>
<keyword evidence="1" id="KW-0812">Transmembrane</keyword>
<evidence type="ECO:0000313" key="2">
    <source>
        <dbReference type="EMBL" id="MFC6763075.1"/>
    </source>
</evidence>
<organism evidence="2 3">
    <name type="scientific">Sulfitobacter porphyrae</name>
    <dbReference type="NCBI Taxonomy" id="1246864"/>
    <lineage>
        <taxon>Bacteria</taxon>
        <taxon>Pseudomonadati</taxon>
        <taxon>Pseudomonadota</taxon>
        <taxon>Alphaproteobacteria</taxon>
        <taxon>Rhodobacterales</taxon>
        <taxon>Roseobacteraceae</taxon>
        <taxon>Sulfitobacter</taxon>
    </lineage>
</organism>
<dbReference type="EMBL" id="JBHSWG010000008">
    <property type="protein sequence ID" value="MFC6763075.1"/>
    <property type="molecule type" value="Genomic_DNA"/>
</dbReference>
<gene>
    <name evidence="2" type="ORF">ACFQFQ_31285</name>
</gene>
<sequence length="120" mass="12969">MSFWRKHGDRFLDGLITYVFRIPSWPSRLLRAGVTLIVAGLGVGGLVGDLSWIDADRVLRLAVQADGGGLSVYWSQITVFLGILLLAAGGPWCDRSHRRPAAAQEAERGCVGAPRAAPDR</sequence>
<comment type="caution">
    <text evidence="2">The sequence shown here is derived from an EMBL/GenBank/DDBJ whole genome shotgun (WGS) entry which is preliminary data.</text>
</comment>
<dbReference type="Proteomes" id="UP001596353">
    <property type="component" value="Unassembled WGS sequence"/>
</dbReference>
<proteinExistence type="predicted"/>
<protein>
    <submittedName>
        <fullName evidence="2">Uncharacterized protein</fullName>
    </submittedName>
</protein>
<feature type="transmembrane region" description="Helical" evidence="1">
    <location>
        <begin position="29"/>
        <end position="53"/>
    </location>
</feature>
<accession>A0ABW2BBH2</accession>